<keyword evidence="1" id="KW-0732">Signal</keyword>
<dbReference type="EMBL" id="AMRJ01000018">
    <property type="protein sequence ID" value="EKF73879.1"/>
    <property type="molecule type" value="Genomic_DNA"/>
</dbReference>
<dbReference type="RefSeq" id="WP_008929522.1">
    <property type="nucleotide sequence ID" value="NZ_AMRJ01000018.1"/>
</dbReference>
<comment type="caution">
    <text evidence="2">The sequence shown here is derived from an EMBL/GenBank/DDBJ whole genome shotgun (WGS) entry which is preliminary data.</text>
</comment>
<reference evidence="2 3" key="1">
    <citation type="journal article" date="2012" name="J. Bacteriol.">
        <title>Genome Sequence of the Alkane-Degrading Bacterium Alcanivorax hongdengensis Type Strain A-11-3.</title>
        <authorList>
            <person name="Lai Q."/>
            <person name="Shao Z."/>
        </authorList>
    </citation>
    <scope>NUCLEOTIDE SEQUENCE [LARGE SCALE GENOMIC DNA]</scope>
    <source>
        <strain evidence="2 3">A-11-3</strain>
    </source>
</reference>
<keyword evidence="3" id="KW-1185">Reference proteome</keyword>
<evidence type="ECO:0000313" key="3">
    <source>
        <dbReference type="Proteomes" id="UP000010164"/>
    </source>
</evidence>
<sequence length="229" mass="23939">MKKIILTGLTAAVLSANAMAAEVTGYTAPQSGQPATAAGVDSNFQALISAINDNSQRLDALESASGTSASLEDKLSGASFHVTYMGSDTGNYKSGQQSPQYGLYIQQYGGSSTITLNSDHTVTEVMQENSREIDPDKGECVQQTSGDYFCEHRVDDIEGSPETASGGSWSLNGTTLSITFPADDSSTDVLVTLNGEVLIIKTGSGFSVDGDNDDFDNSLAIGVRLPNAQ</sequence>
<dbReference type="Proteomes" id="UP000010164">
    <property type="component" value="Unassembled WGS sequence"/>
</dbReference>
<dbReference type="OrthoDB" id="6078092at2"/>
<gene>
    <name evidence="2" type="ORF">A11A3_11738</name>
</gene>
<dbReference type="AlphaFoldDB" id="L0WA80"/>
<feature type="signal peptide" evidence="1">
    <location>
        <begin position="1"/>
        <end position="20"/>
    </location>
</feature>
<dbReference type="PATRIC" id="fig|1177179.3.peg.2343"/>
<feature type="chain" id="PRO_5003947802" evidence="1">
    <location>
        <begin position="21"/>
        <end position="229"/>
    </location>
</feature>
<name>L0WA80_9GAMM</name>
<evidence type="ECO:0000313" key="2">
    <source>
        <dbReference type="EMBL" id="EKF73879.1"/>
    </source>
</evidence>
<protein>
    <submittedName>
        <fullName evidence="2">Uncharacterized protein</fullName>
    </submittedName>
</protein>
<proteinExistence type="predicted"/>
<dbReference type="STRING" id="1177179.A11A3_11738"/>
<evidence type="ECO:0000256" key="1">
    <source>
        <dbReference type="SAM" id="SignalP"/>
    </source>
</evidence>
<accession>L0WA80</accession>
<organism evidence="2 3">
    <name type="scientific">Alcanivorax hongdengensis A-11-3</name>
    <dbReference type="NCBI Taxonomy" id="1177179"/>
    <lineage>
        <taxon>Bacteria</taxon>
        <taxon>Pseudomonadati</taxon>
        <taxon>Pseudomonadota</taxon>
        <taxon>Gammaproteobacteria</taxon>
        <taxon>Oceanospirillales</taxon>
        <taxon>Alcanivoracaceae</taxon>
        <taxon>Alcanivorax</taxon>
    </lineage>
</organism>